<dbReference type="PROSITE" id="PS50097">
    <property type="entry name" value="BTB"/>
    <property type="match status" value="1"/>
</dbReference>
<name>G0MVY5_CAEBE</name>
<dbReference type="Gene3D" id="3.30.710.10">
    <property type="entry name" value="Potassium Channel Kv1.1, Chain A"/>
    <property type="match status" value="1"/>
</dbReference>
<dbReference type="AlphaFoldDB" id="G0MVY5"/>
<dbReference type="HOGENOM" id="CLU_036654_0_0_1"/>
<evidence type="ECO:0000313" key="2">
    <source>
        <dbReference type="EMBL" id="EGT45334.1"/>
    </source>
</evidence>
<dbReference type="SMART" id="SM00225">
    <property type="entry name" value="BTB"/>
    <property type="match status" value="1"/>
</dbReference>
<reference evidence="3" key="1">
    <citation type="submission" date="2011-07" db="EMBL/GenBank/DDBJ databases">
        <authorList>
            <consortium name="Caenorhabditis brenneri Sequencing and Analysis Consortium"/>
            <person name="Wilson R.K."/>
        </authorList>
    </citation>
    <scope>NUCLEOTIDE SEQUENCE [LARGE SCALE GENOMIC DNA]</scope>
    <source>
        <strain evidence="3">PB2801</strain>
    </source>
</reference>
<dbReference type="Proteomes" id="UP000008068">
    <property type="component" value="Unassembled WGS sequence"/>
</dbReference>
<dbReference type="OrthoDB" id="288452at2759"/>
<proteinExistence type="predicted"/>
<dbReference type="PANTHER" id="PTHR22744:SF14">
    <property type="entry name" value="BTB DOMAIN-CONTAINING PROTEIN-RELATED"/>
    <property type="match status" value="1"/>
</dbReference>
<dbReference type="CDD" id="cd18186">
    <property type="entry name" value="BTB_POZ_ZBTB_KLHL-like"/>
    <property type="match status" value="1"/>
</dbReference>
<dbReference type="SUPFAM" id="SSF54695">
    <property type="entry name" value="POZ domain"/>
    <property type="match status" value="1"/>
</dbReference>
<dbReference type="InterPro" id="IPR011333">
    <property type="entry name" value="SKP1/BTB/POZ_sf"/>
</dbReference>
<dbReference type="InParanoid" id="G0MVY5"/>
<sequence length="345" mass="40548">MTETPELSIYEKAFVKTDKTDAVLVVDGKKLHVNKALLSYHSDYFNTLFNSEFKEKSMKEIPIEDVNFENFATLLSLVQEKPLKINKGNAENLLDLSDRFLLNAAKYAVGNVIKFSPEFTRYEKLMLADKHKLEDLLEYALDLYNSKQTFEDFYSKNRNFTTENLLKLGDQFLLRASKLHVERFIISSTDFTRHRKLVLADKYKLEDLLEHAIGLYTYKAAYEDFCNSNNTDISDELKLKIFDRFFFGYADYYVEDLLKLADQFSLRAAKLQLENFIISSADFNRHQKLVLAEKYHLENPLEHAIGLYNTREAFRDFFGSQNTDISDELKLKLFNRFFYKFAYDL</sequence>
<organism evidence="3">
    <name type="scientific">Caenorhabditis brenneri</name>
    <name type="common">Nematode worm</name>
    <dbReference type="NCBI Taxonomy" id="135651"/>
    <lineage>
        <taxon>Eukaryota</taxon>
        <taxon>Metazoa</taxon>
        <taxon>Ecdysozoa</taxon>
        <taxon>Nematoda</taxon>
        <taxon>Chromadorea</taxon>
        <taxon>Rhabditida</taxon>
        <taxon>Rhabditina</taxon>
        <taxon>Rhabditomorpha</taxon>
        <taxon>Rhabditoidea</taxon>
        <taxon>Rhabditidae</taxon>
        <taxon>Peloderinae</taxon>
        <taxon>Caenorhabditis</taxon>
    </lineage>
</organism>
<dbReference type="Pfam" id="PF00651">
    <property type="entry name" value="BTB"/>
    <property type="match status" value="1"/>
</dbReference>
<dbReference type="PANTHER" id="PTHR22744">
    <property type="entry name" value="HELIX LOOP HELIX PROTEIN 21-RELATED"/>
    <property type="match status" value="1"/>
</dbReference>
<dbReference type="STRING" id="135651.G0MVY5"/>
<evidence type="ECO:0000313" key="3">
    <source>
        <dbReference type="Proteomes" id="UP000008068"/>
    </source>
</evidence>
<protein>
    <recommendedName>
        <fullName evidence="1">BTB domain-containing protein</fullName>
    </recommendedName>
</protein>
<keyword evidence="3" id="KW-1185">Reference proteome</keyword>
<dbReference type="InterPro" id="IPR000210">
    <property type="entry name" value="BTB/POZ_dom"/>
</dbReference>
<accession>G0MVY5</accession>
<gene>
    <name evidence="2" type="ORF">CAEBREN_07689</name>
</gene>
<feature type="domain" description="BTB" evidence="1">
    <location>
        <begin position="20"/>
        <end position="87"/>
    </location>
</feature>
<dbReference type="EMBL" id="GL379815">
    <property type="protein sequence ID" value="EGT45334.1"/>
    <property type="molecule type" value="Genomic_DNA"/>
</dbReference>
<evidence type="ECO:0000259" key="1">
    <source>
        <dbReference type="PROSITE" id="PS50097"/>
    </source>
</evidence>